<dbReference type="EC" id="2.3.2.27" evidence="3"/>
<keyword evidence="10" id="KW-1133">Transmembrane helix</keyword>
<comment type="catalytic activity">
    <reaction evidence="1">
        <text>S-ubiquitinyl-[E2 ubiquitin-conjugating enzyme]-L-cysteine + [acceptor protein]-L-lysine = [E2 ubiquitin-conjugating enzyme]-L-cysteine + N(6)-ubiquitinyl-[acceptor protein]-L-lysine.</text>
        <dbReference type="EC" id="2.3.2.27"/>
    </reaction>
</comment>
<keyword evidence="7 12" id="KW-0863">Zinc-finger</keyword>
<evidence type="ECO:0000256" key="3">
    <source>
        <dbReference type="ARBA" id="ARBA00012483"/>
    </source>
</evidence>
<organism evidence="14 15">
    <name type="scientific">Dorcoceras hygrometricum</name>
    <dbReference type="NCBI Taxonomy" id="472368"/>
    <lineage>
        <taxon>Eukaryota</taxon>
        <taxon>Viridiplantae</taxon>
        <taxon>Streptophyta</taxon>
        <taxon>Embryophyta</taxon>
        <taxon>Tracheophyta</taxon>
        <taxon>Spermatophyta</taxon>
        <taxon>Magnoliopsida</taxon>
        <taxon>eudicotyledons</taxon>
        <taxon>Gunneridae</taxon>
        <taxon>Pentapetalae</taxon>
        <taxon>asterids</taxon>
        <taxon>lamiids</taxon>
        <taxon>Lamiales</taxon>
        <taxon>Gesneriaceae</taxon>
        <taxon>Didymocarpoideae</taxon>
        <taxon>Trichosporeae</taxon>
        <taxon>Loxocarpinae</taxon>
        <taxon>Dorcoceras</taxon>
    </lineage>
</organism>
<dbReference type="SMART" id="SM00184">
    <property type="entry name" value="RING"/>
    <property type="match status" value="1"/>
</dbReference>
<dbReference type="AlphaFoldDB" id="A0A2Z7BI03"/>
<dbReference type="PANTHER" id="PTHR45977">
    <property type="entry name" value="TARGET OF ERK KINASE MPK-1"/>
    <property type="match status" value="1"/>
</dbReference>
<reference evidence="14 15" key="1">
    <citation type="journal article" date="2015" name="Proc. Natl. Acad. Sci. U.S.A.">
        <title>The resurrection genome of Boea hygrometrica: A blueprint for survival of dehydration.</title>
        <authorList>
            <person name="Xiao L."/>
            <person name="Yang G."/>
            <person name="Zhang L."/>
            <person name="Yang X."/>
            <person name="Zhao S."/>
            <person name="Ji Z."/>
            <person name="Zhou Q."/>
            <person name="Hu M."/>
            <person name="Wang Y."/>
            <person name="Chen M."/>
            <person name="Xu Y."/>
            <person name="Jin H."/>
            <person name="Xiao X."/>
            <person name="Hu G."/>
            <person name="Bao F."/>
            <person name="Hu Y."/>
            <person name="Wan P."/>
            <person name="Li L."/>
            <person name="Deng X."/>
            <person name="Kuang T."/>
            <person name="Xiang C."/>
            <person name="Zhu J.K."/>
            <person name="Oliver M.J."/>
            <person name="He Y."/>
        </authorList>
    </citation>
    <scope>NUCLEOTIDE SEQUENCE [LARGE SCALE GENOMIC DNA]</scope>
    <source>
        <strain evidence="15">cv. XS01</strain>
    </source>
</reference>
<feature type="domain" description="RING-type" evidence="13">
    <location>
        <begin position="251"/>
        <end position="292"/>
    </location>
</feature>
<evidence type="ECO:0000256" key="7">
    <source>
        <dbReference type="ARBA" id="ARBA00022771"/>
    </source>
</evidence>
<evidence type="ECO:0000256" key="8">
    <source>
        <dbReference type="ARBA" id="ARBA00022786"/>
    </source>
</evidence>
<keyword evidence="6" id="KW-0479">Metal-binding</keyword>
<dbReference type="Proteomes" id="UP000250235">
    <property type="component" value="Unassembled WGS sequence"/>
</dbReference>
<evidence type="ECO:0000313" key="15">
    <source>
        <dbReference type="Proteomes" id="UP000250235"/>
    </source>
</evidence>
<dbReference type="InterPro" id="IPR001841">
    <property type="entry name" value="Znf_RING"/>
</dbReference>
<evidence type="ECO:0000313" key="14">
    <source>
        <dbReference type="EMBL" id="KZV31576.1"/>
    </source>
</evidence>
<comment type="subcellular location">
    <subcellularLocation>
        <location evidence="2">Membrane</location>
        <topology evidence="2">Multi-pass membrane protein</topology>
    </subcellularLocation>
</comment>
<evidence type="ECO:0000256" key="4">
    <source>
        <dbReference type="ARBA" id="ARBA00022679"/>
    </source>
</evidence>
<dbReference type="GO" id="GO:0008270">
    <property type="term" value="F:zinc ion binding"/>
    <property type="evidence" value="ECO:0007669"/>
    <property type="project" value="UniProtKB-KW"/>
</dbReference>
<protein>
    <recommendedName>
        <fullName evidence="3">RING-type E3 ubiquitin transferase</fullName>
        <ecNumber evidence="3">2.3.2.27</ecNumber>
    </recommendedName>
</protein>
<evidence type="ECO:0000259" key="13">
    <source>
        <dbReference type="PROSITE" id="PS50089"/>
    </source>
</evidence>
<dbReference type="Pfam" id="PF13639">
    <property type="entry name" value="zf-RING_2"/>
    <property type="match status" value="1"/>
</dbReference>
<evidence type="ECO:0000256" key="10">
    <source>
        <dbReference type="ARBA" id="ARBA00022989"/>
    </source>
</evidence>
<keyword evidence="11" id="KW-0472">Membrane</keyword>
<evidence type="ECO:0000256" key="5">
    <source>
        <dbReference type="ARBA" id="ARBA00022692"/>
    </source>
</evidence>
<dbReference type="Gene3D" id="3.30.40.10">
    <property type="entry name" value="Zinc/RING finger domain, C3HC4 (zinc finger)"/>
    <property type="match status" value="1"/>
</dbReference>
<dbReference type="SUPFAM" id="SSF57850">
    <property type="entry name" value="RING/U-box"/>
    <property type="match status" value="1"/>
</dbReference>
<keyword evidence="4" id="KW-0808">Transferase</keyword>
<dbReference type="EMBL" id="KV007463">
    <property type="protein sequence ID" value="KZV31576.1"/>
    <property type="molecule type" value="Genomic_DNA"/>
</dbReference>
<sequence>MVLISEEINGLKLRVFKWNEVLPKKTNSNSHGFFFLRIYEHMIKQGQNGVISNGFSMVPILIPFDPVYLSCHCYIRTLSRLLISYPKMFPPEEIEALAKNISDLILTGFRFRRATTRGEGTRPVIVVEIYRTKTLDFTQVGSDDDDYWQEIYENEIEKQYIFHECYQNIPEDGTASENEEMEELSNCDEIWKVAYENEVLDILRSMKSRMKICHQRCLKAIRDDEPKGLVEVRPRVEMKVCRASELTMEECPVCLLRFGDGVEIVETPCAHVFHAQCIFAWLLKNVSCPMCRSVCIRFV</sequence>
<dbReference type="GO" id="GO:0016567">
    <property type="term" value="P:protein ubiquitination"/>
    <property type="evidence" value="ECO:0007669"/>
    <property type="project" value="TreeGrafter"/>
</dbReference>
<evidence type="ECO:0000256" key="11">
    <source>
        <dbReference type="ARBA" id="ARBA00023136"/>
    </source>
</evidence>
<evidence type="ECO:0000256" key="12">
    <source>
        <dbReference type="PROSITE-ProRule" id="PRU00175"/>
    </source>
</evidence>
<dbReference type="GO" id="GO:0006511">
    <property type="term" value="P:ubiquitin-dependent protein catabolic process"/>
    <property type="evidence" value="ECO:0007669"/>
    <property type="project" value="TreeGrafter"/>
</dbReference>
<evidence type="ECO:0000256" key="6">
    <source>
        <dbReference type="ARBA" id="ARBA00022723"/>
    </source>
</evidence>
<dbReference type="GO" id="GO:0016020">
    <property type="term" value="C:membrane"/>
    <property type="evidence" value="ECO:0007669"/>
    <property type="project" value="UniProtKB-SubCell"/>
</dbReference>
<dbReference type="PROSITE" id="PS50089">
    <property type="entry name" value="ZF_RING_2"/>
    <property type="match status" value="1"/>
</dbReference>
<keyword evidence="5" id="KW-0812">Transmembrane</keyword>
<accession>A0A2Z7BI03</accession>
<evidence type="ECO:0000256" key="1">
    <source>
        <dbReference type="ARBA" id="ARBA00000900"/>
    </source>
</evidence>
<evidence type="ECO:0000256" key="2">
    <source>
        <dbReference type="ARBA" id="ARBA00004141"/>
    </source>
</evidence>
<dbReference type="InterPro" id="IPR013083">
    <property type="entry name" value="Znf_RING/FYVE/PHD"/>
</dbReference>
<gene>
    <name evidence="14" type="ORF">F511_13516</name>
</gene>
<keyword evidence="15" id="KW-1185">Reference proteome</keyword>
<dbReference type="OrthoDB" id="4348522at2759"/>
<dbReference type="GO" id="GO:0061630">
    <property type="term" value="F:ubiquitin protein ligase activity"/>
    <property type="evidence" value="ECO:0007669"/>
    <property type="project" value="UniProtKB-EC"/>
</dbReference>
<keyword evidence="8" id="KW-0833">Ubl conjugation pathway</keyword>
<keyword evidence="9" id="KW-0862">Zinc</keyword>
<dbReference type="PANTHER" id="PTHR45977:SF4">
    <property type="entry name" value="RING-TYPE DOMAIN-CONTAINING PROTEIN"/>
    <property type="match status" value="1"/>
</dbReference>
<evidence type="ECO:0000256" key="9">
    <source>
        <dbReference type="ARBA" id="ARBA00022833"/>
    </source>
</evidence>
<proteinExistence type="predicted"/>
<name>A0A2Z7BI03_9LAMI</name>